<name>A0A3L9LZX1_9FLAO</name>
<dbReference type="Proteomes" id="UP000275348">
    <property type="component" value="Unassembled WGS sequence"/>
</dbReference>
<dbReference type="InterPro" id="IPR007936">
    <property type="entry name" value="VapE-like_dom"/>
</dbReference>
<feature type="domain" description="Virulence-associated protein E-like" evidence="2">
    <location>
        <begin position="234"/>
        <end position="439"/>
    </location>
</feature>
<gene>
    <name evidence="3" type="ORF">EAH69_13430</name>
</gene>
<protein>
    <submittedName>
        <fullName evidence="3">Virulence-associated E family protein</fullName>
    </submittedName>
</protein>
<feature type="non-terminal residue" evidence="3">
    <location>
        <position position="1"/>
    </location>
</feature>
<feature type="compositionally biased region" description="Basic and acidic residues" evidence="1">
    <location>
        <begin position="108"/>
        <end position="124"/>
    </location>
</feature>
<proteinExistence type="predicted"/>
<keyword evidence="4" id="KW-1185">Reference proteome</keyword>
<comment type="caution">
    <text evidence="3">The sequence shown here is derived from an EMBL/GenBank/DDBJ whole genome shotgun (WGS) entry which is preliminary data.</text>
</comment>
<dbReference type="OrthoDB" id="9801888at2"/>
<evidence type="ECO:0000313" key="3">
    <source>
        <dbReference type="EMBL" id="RLZ06457.1"/>
    </source>
</evidence>
<evidence type="ECO:0000313" key="4">
    <source>
        <dbReference type="Proteomes" id="UP000275348"/>
    </source>
</evidence>
<organism evidence="3 4">
    <name type="scientific">Faecalibacter macacae</name>
    <dbReference type="NCBI Taxonomy" id="1859289"/>
    <lineage>
        <taxon>Bacteria</taxon>
        <taxon>Pseudomonadati</taxon>
        <taxon>Bacteroidota</taxon>
        <taxon>Flavobacteriia</taxon>
        <taxon>Flavobacteriales</taxon>
        <taxon>Weeksellaceae</taxon>
        <taxon>Faecalibacter</taxon>
    </lineage>
</organism>
<evidence type="ECO:0000256" key="1">
    <source>
        <dbReference type="SAM" id="MobiDB-lite"/>
    </source>
</evidence>
<dbReference type="AlphaFoldDB" id="A0A3L9LZX1"/>
<evidence type="ECO:0000259" key="2">
    <source>
        <dbReference type="Pfam" id="PF05272"/>
    </source>
</evidence>
<reference evidence="3 4" key="1">
    <citation type="submission" date="2018-10" db="EMBL/GenBank/DDBJ databases">
        <authorList>
            <person name="Chen X."/>
        </authorList>
    </citation>
    <scope>NUCLEOTIDE SEQUENCE [LARGE SCALE GENOMIC DNA]</scope>
    <source>
        <strain evidence="3 4">YIM 102668</strain>
    </source>
</reference>
<accession>A0A3L9LZX1</accession>
<sequence>YSLLFFYYNLRFSNLKELVSGSHNTNKSNSSNLNTPDLLYDYCVRFTKQKMDYVEGNRNNFVHQLACNLNRKGISYAEALGFILSDYNYNEIEVMNAVKSAYNNTHEFGTDREYKSPKTKESTKAKSSTTNEEEIDDDEEKPAAIERLEMFLNKRYNFRYNMVTGKLEYKKVRNQMYKPITDFVENSILREVLKAKVKCSIQGLRYLLMSDYVEQFDPFKEYFSTLPEINQEIDYITELANTITTTNQELWLECFKKWFVAMVACVTNEKVVNQTVIVFSGKQGLGKTTWMEKLVPKPLKDYLFSGTINPNNKDTLIHLAECMLINLDELENLNKTEIGSLKEIITKSHIRMRKAYGHNNETLPRRASFAGSVNTAQFLNDTTGSRRFLCFEVEHIEYHHNVNLDNCYKQALHLIDQGFRYWFNNEEIKNINQNNEQYQIKSPEEELLLTWFEKADKETANAFLNATQIATRLAFFSNININSGTVNQLGKALKKHGFMRISKNGSYVYAVKELEYDQVQKENKSLEEK</sequence>
<dbReference type="PANTHER" id="PTHR34985">
    <property type="entry name" value="SLR0554 PROTEIN"/>
    <property type="match status" value="1"/>
</dbReference>
<feature type="region of interest" description="Disordered" evidence="1">
    <location>
        <begin position="108"/>
        <end position="139"/>
    </location>
</feature>
<dbReference type="Pfam" id="PF05272">
    <property type="entry name" value="VapE-like_dom"/>
    <property type="match status" value="1"/>
</dbReference>
<dbReference type="EMBL" id="RDOJ01000028">
    <property type="protein sequence ID" value="RLZ06457.1"/>
    <property type="molecule type" value="Genomic_DNA"/>
</dbReference>
<dbReference type="PANTHER" id="PTHR34985:SF1">
    <property type="entry name" value="SLR0554 PROTEIN"/>
    <property type="match status" value="1"/>
</dbReference>